<feature type="transmembrane region" description="Helical" evidence="1">
    <location>
        <begin position="291"/>
        <end position="313"/>
    </location>
</feature>
<feature type="transmembrane region" description="Helical" evidence="1">
    <location>
        <begin position="210"/>
        <end position="229"/>
    </location>
</feature>
<protein>
    <submittedName>
        <fullName evidence="2">Uncharacterized protein</fullName>
    </submittedName>
</protein>
<keyword evidence="1" id="KW-0472">Membrane</keyword>
<evidence type="ECO:0000313" key="3">
    <source>
        <dbReference type="Proteomes" id="UP001219525"/>
    </source>
</evidence>
<feature type="transmembrane region" description="Helical" evidence="1">
    <location>
        <begin position="325"/>
        <end position="346"/>
    </location>
</feature>
<dbReference type="PANTHER" id="PTHR35043:SF7">
    <property type="entry name" value="TRANSCRIPTION FACTOR DOMAIN-CONTAINING PROTEIN"/>
    <property type="match status" value="1"/>
</dbReference>
<keyword evidence="3" id="KW-1185">Reference proteome</keyword>
<gene>
    <name evidence="2" type="ORF">GGX14DRAFT_520129</name>
</gene>
<comment type="caution">
    <text evidence="2">The sequence shown here is derived from an EMBL/GenBank/DDBJ whole genome shotgun (WGS) entry which is preliminary data.</text>
</comment>
<reference evidence="2" key="1">
    <citation type="submission" date="2023-03" db="EMBL/GenBank/DDBJ databases">
        <title>Massive genome expansion in bonnet fungi (Mycena s.s.) driven by repeated elements and novel gene families across ecological guilds.</title>
        <authorList>
            <consortium name="Lawrence Berkeley National Laboratory"/>
            <person name="Harder C.B."/>
            <person name="Miyauchi S."/>
            <person name="Viragh M."/>
            <person name="Kuo A."/>
            <person name="Thoen E."/>
            <person name="Andreopoulos B."/>
            <person name="Lu D."/>
            <person name="Skrede I."/>
            <person name="Drula E."/>
            <person name="Henrissat B."/>
            <person name="Morin E."/>
            <person name="Kohler A."/>
            <person name="Barry K."/>
            <person name="LaButti K."/>
            <person name="Morin E."/>
            <person name="Salamov A."/>
            <person name="Lipzen A."/>
            <person name="Mereny Z."/>
            <person name="Hegedus B."/>
            <person name="Baldrian P."/>
            <person name="Stursova M."/>
            <person name="Weitz H."/>
            <person name="Taylor A."/>
            <person name="Grigoriev I.V."/>
            <person name="Nagy L.G."/>
            <person name="Martin F."/>
            <person name="Kauserud H."/>
        </authorList>
    </citation>
    <scope>NUCLEOTIDE SEQUENCE</scope>
    <source>
        <strain evidence="2">9144</strain>
    </source>
</reference>
<organism evidence="2 3">
    <name type="scientific">Mycena pura</name>
    <dbReference type="NCBI Taxonomy" id="153505"/>
    <lineage>
        <taxon>Eukaryota</taxon>
        <taxon>Fungi</taxon>
        <taxon>Dikarya</taxon>
        <taxon>Basidiomycota</taxon>
        <taxon>Agaricomycotina</taxon>
        <taxon>Agaricomycetes</taxon>
        <taxon>Agaricomycetidae</taxon>
        <taxon>Agaricales</taxon>
        <taxon>Marasmiineae</taxon>
        <taxon>Mycenaceae</taxon>
        <taxon>Mycena</taxon>
    </lineage>
</organism>
<proteinExistence type="predicted"/>
<dbReference type="AlphaFoldDB" id="A0AAD6VIT4"/>
<name>A0AAD6VIT4_9AGAR</name>
<dbReference type="EMBL" id="JARJCW010000026">
    <property type="protein sequence ID" value="KAJ7211221.1"/>
    <property type="molecule type" value="Genomic_DNA"/>
</dbReference>
<accession>A0AAD6VIT4</accession>
<evidence type="ECO:0000313" key="2">
    <source>
        <dbReference type="EMBL" id="KAJ7211221.1"/>
    </source>
</evidence>
<dbReference type="PANTHER" id="PTHR35043">
    <property type="entry name" value="TRANSCRIPTION FACTOR DOMAIN-CONTAINING PROTEIN"/>
    <property type="match status" value="1"/>
</dbReference>
<keyword evidence="1" id="KW-0812">Transmembrane</keyword>
<sequence>MPRSFDSNCTLPPEGTNFVSSPALRGTTDIVWSCTSVILICTWSILHLNVPQQSTPSNKLQAFRRSIQRFVRKLKWFLFNLAAPEWPLGKAWANHVSVKSMEAKFAAIAKKDGIPWSRAHSNFANMGGFVIKFGMKNDLTNDPNIWVVDASQLLLARELGIIDRLPTVLQDDLDDRNKGDIVVKILAVGQIGWFVIQLCVRFAARLATSQLEILTLAYALCTVITYFLLRDTPKDCQFSLSVPAVRHPSPSELFRVALLGPMPYMLLIRDHFWIPDSYVHADHTMPMKGNLFAVTVGSIVAVFLLGCVHCIAWDFVFPTDIERTFWQASSIMTAAAIPVGFLLGLVHTVVLRATRIDQQLYRRISSVIFSYSCVLLGVLFFVSRIFIVVEALRSLAFLPPNVYATTWSVNIPHIRDGQS</sequence>
<dbReference type="Proteomes" id="UP001219525">
    <property type="component" value="Unassembled WGS sequence"/>
</dbReference>
<feature type="transmembrane region" description="Helical" evidence="1">
    <location>
        <begin position="367"/>
        <end position="389"/>
    </location>
</feature>
<keyword evidence="1" id="KW-1133">Transmembrane helix</keyword>
<evidence type="ECO:0000256" key="1">
    <source>
        <dbReference type="SAM" id="Phobius"/>
    </source>
</evidence>